<dbReference type="InterPro" id="IPR007472">
    <property type="entry name" value="N-end_Aminoacyl_Trfase_C"/>
</dbReference>
<dbReference type="PANTHER" id="PTHR21367:SF1">
    <property type="entry name" value="ARGINYL-TRNA--PROTEIN TRANSFERASE 1"/>
    <property type="match status" value="1"/>
</dbReference>
<dbReference type="GO" id="GO:0005737">
    <property type="term" value="C:cytoplasm"/>
    <property type="evidence" value="ECO:0007669"/>
    <property type="project" value="TreeGrafter"/>
</dbReference>
<comment type="caution">
    <text evidence="2">The sequence shown here is derived from an EMBL/GenBank/DDBJ whole genome shotgun (WGS) entry which is preliminary data.</text>
</comment>
<dbReference type="RefSeq" id="WP_255035078.1">
    <property type="nucleotide sequence ID" value="NZ_RJUF01000001.1"/>
</dbReference>
<dbReference type="AlphaFoldDB" id="A0AAE3GZ71"/>
<evidence type="ECO:0000313" key="3">
    <source>
        <dbReference type="Proteomes" id="UP001204144"/>
    </source>
</evidence>
<accession>A0AAE3GZ71</accession>
<reference evidence="2 3" key="1">
    <citation type="submission" date="2018-11" db="EMBL/GenBank/DDBJ databases">
        <title>Novel bacteria species description.</title>
        <authorList>
            <person name="Han J.-H."/>
        </authorList>
    </citation>
    <scope>NUCLEOTIDE SEQUENCE [LARGE SCALE GENOMIC DNA]</scope>
    <source>
        <strain evidence="2 3">KCTC23259</strain>
    </source>
</reference>
<feature type="domain" description="N-end rule aminoacyl transferase C-terminal" evidence="1">
    <location>
        <begin position="99"/>
        <end position="212"/>
    </location>
</feature>
<dbReference type="InterPro" id="IPR030700">
    <property type="entry name" value="N-end_Aminoacyl_Trfase"/>
</dbReference>
<dbReference type="PANTHER" id="PTHR21367">
    <property type="entry name" value="ARGININE-TRNA-PROTEIN TRANSFERASE 1"/>
    <property type="match status" value="1"/>
</dbReference>
<sequence>MKYQENNDVPVGNWKMADVRNLECISPKQLDHFLEAGWFRMGQSMFTTNFLIFGSEQYNALWLRVNLKDFEPSASQKRLLKQNERFTVEVSAGQITYEKEDLFYRYRQSLSFSIAPSLQNLLTGNSLFDIFDSRHLEIYDGNRLIGCGVFDMGENSAQGIVSVFDPDYKKYSLGKFLFLHKILFLKNLGLDYFYPGYFVPSYKQFDYKLEMAKSSTSFLNFGKREWLSIHHFGPNYQPLILIKTKLQQMQELLRSINLKTDLLIYNFFDICLVNGYTEYDLLDVPLFLYCFPNSRQQEAIIVYNIFNSCYQLVVCNKPFQSNIVEEPGHYAKYLLKLDSIIIQEFDEHIFAQKLLQMVTL</sequence>
<name>A0AAE3GZ71_9BACT</name>
<protein>
    <submittedName>
        <fullName evidence="2">Arginyl-tRNA--protein arginylyltransferase</fullName>
    </submittedName>
</protein>
<evidence type="ECO:0000259" key="1">
    <source>
        <dbReference type="Pfam" id="PF04377"/>
    </source>
</evidence>
<proteinExistence type="predicted"/>
<dbReference type="SUPFAM" id="SSF55729">
    <property type="entry name" value="Acyl-CoA N-acyltransferases (Nat)"/>
    <property type="match status" value="1"/>
</dbReference>
<dbReference type="EMBL" id="RJUF01000001">
    <property type="protein sequence ID" value="MCP9761345.1"/>
    <property type="molecule type" value="Genomic_DNA"/>
</dbReference>
<dbReference type="GO" id="GO:0004057">
    <property type="term" value="F:arginyl-tRNA--protein transferase activity"/>
    <property type="evidence" value="ECO:0007669"/>
    <property type="project" value="InterPro"/>
</dbReference>
<dbReference type="InterPro" id="IPR016181">
    <property type="entry name" value="Acyl_CoA_acyltransferase"/>
</dbReference>
<gene>
    <name evidence="2" type="ORF">EGI31_00145</name>
</gene>
<dbReference type="Pfam" id="PF04377">
    <property type="entry name" value="ATE_C"/>
    <property type="match status" value="1"/>
</dbReference>
<organism evidence="2 3">
    <name type="scientific">Lacihabitans soyangensis</name>
    <dbReference type="NCBI Taxonomy" id="869394"/>
    <lineage>
        <taxon>Bacteria</taxon>
        <taxon>Pseudomonadati</taxon>
        <taxon>Bacteroidota</taxon>
        <taxon>Cytophagia</taxon>
        <taxon>Cytophagales</taxon>
        <taxon>Leadbetterellaceae</taxon>
        <taxon>Lacihabitans</taxon>
    </lineage>
</organism>
<keyword evidence="3" id="KW-1185">Reference proteome</keyword>
<evidence type="ECO:0000313" key="2">
    <source>
        <dbReference type="EMBL" id="MCP9761345.1"/>
    </source>
</evidence>
<dbReference type="Proteomes" id="UP001204144">
    <property type="component" value="Unassembled WGS sequence"/>
</dbReference>